<dbReference type="Gene3D" id="2.30.30.440">
    <property type="entry name" value="Domain of unknown function DUF1918"/>
    <property type="match status" value="1"/>
</dbReference>
<evidence type="ECO:0000256" key="1">
    <source>
        <dbReference type="SAM" id="MobiDB-lite"/>
    </source>
</evidence>
<feature type="region of interest" description="Disordered" evidence="1">
    <location>
        <begin position="46"/>
        <end position="68"/>
    </location>
</feature>
<organism evidence="3 4">
    <name type="scientific">Georgenia deserti</name>
    <dbReference type="NCBI Taxonomy" id="2093781"/>
    <lineage>
        <taxon>Bacteria</taxon>
        <taxon>Bacillati</taxon>
        <taxon>Actinomycetota</taxon>
        <taxon>Actinomycetes</taxon>
        <taxon>Micrococcales</taxon>
        <taxon>Bogoriellaceae</taxon>
        <taxon>Georgenia</taxon>
    </lineage>
</organism>
<sequence length="68" mass="7120">MRAAVGDRIVTQSDVVGRPGREGVVTQVKNPDGSPPFTVRWDGSEEETLVHPGPDTVVHAGDSSAHAS</sequence>
<reference evidence="4" key="1">
    <citation type="journal article" date="2019" name="Int. J. Syst. Evol. Microbiol.">
        <title>The Global Catalogue of Microorganisms (GCM) 10K type strain sequencing project: providing services to taxonomists for standard genome sequencing and annotation.</title>
        <authorList>
            <consortium name="The Broad Institute Genomics Platform"/>
            <consortium name="The Broad Institute Genome Sequencing Center for Infectious Disease"/>
            <person name="Wu L."/>
            <person name="Ma J."/>
        </authorList>
    </citation>
    <scope>NUCLEOTIDE SEQUENCE [LARGE SCALE GENOMIC DNA]</scope>
    <source>
        <strain evidence="4">JCM 17130</strain>
    </source>
</reference>
<comment type="caution">
    <text evidence="3">The sequence shown here is derived from an EMBL/GenBank/DDBJ whole genome shotgun (WGS) entry which is preliminary data.</text>
</comment>
<proteinExistence type="predicted"/>
<evidence type="ECO:0000313" key="4">
    <source>
        <dbReference type="Proteomes" id="UP001597277"/>
    </source>
</evidence>
<gene>
    <name evidence="3" type="ORF">ACFSE6_13385</name>
</gene>
<dbReference type="EMBL" id="JBHUEE010000007">
    <property type="protein sequence ID" value="MFD1718835.1"/>
    <property type="molecule type" value="Genomic_DNA"/>
</dbReference>
<dbReference type="RefSeq" id="WP_388007919.1">
    <property type="nucleotide sequence ID" value="NZ_JBHUEE010000007.1"/>
</dbReference>
<feature type="domain" description="DUF1918" evidence="2">
    <location>
        <begin position="1"/>
        <end position="58"/>
    </location>
</feature>
<dbReference type="InterPro" id="IPR015035">
    <property type="entry name" value="DUF1918"/>
</dbReference>
<evidence type="ECO:0000259" key="2">
    <source>
        <dbReference type="Pfam" id="PF08940"/>
    </source>
</evidence>
<dbReference type="SUPFAM" id="SSF50118">
    <property type="entry name" value="Cell growth inhibitor/plasmid maintenance toxic component"/>
    <property type="match status" value="1"/>
</dbReference>
<keyword evidence="4" id="KW-1185">Reference proteome</keyword>
<evidence type="ECO:0000313" key="3">
    <source>
        <dbReference type="EMBL" id="MFD1718835.1"/>
    </source>
</evidence>
<protein>
    <submittedName>
        <fullName evidence="3">DUF1918 domain-containing protein</fullName>
    </submittedName>
</protein>
<dbReference type="Pfam" id="PF08940">
    <property type="entry name" value="DUF1918"/>
    <property type="match status" value="1"/>
</dbReference>
<accession>A0ABW4L6A7</accession>
<dbReference type="Proteomes" id="UP001597277">
    <property type="component" value="Unassembled WGS sequence"/>
</dbReference>
<name>A0ABW4L6A7_9MICO</name>